<dbReference type="PROSITE" id="PS50109">
    <property type="entry name" value="HIS_KIN"/>
    <property type="match status" value="1"/>
</dbReference>
<dbReference type="PROSITE" id="PS50110">
    <property type="entry name" value="RESPONSE_REGULATORY"/>
    <property type="match status" value="1"/>
</dbReference>
<evidence type="ECO:0000256" key="2">
    <source>
        <dbReference type="ARBA" id="ARBA00004429"/>
    </source>
</evidence>
<evidence type="ECO:0000259" key="16">
    <source>
        <dbReference type="PROSITE" id="PS50894"/>
    </source>
</evidence>
<keyword evidence="8" id="KW-0067">ATP-binding</keyword>
<gene>
    <name evidence="17" type="ORF">VI08_01140</name>
</gene>
<comment type="subcellular location">
    <subcellularLocation>
        <location evidence="2">Cell inner membrane</location>
        <topology evidence="2">Multi-pass membrane protein</topology>
    </subcellularLocation>
</comment>
<dbReference type="Gene3D" id="1.10.287.130">
    <property type="match status" value="1"/>
</dbReference>
<protein>
    <recommendedName>
        <fullName evidence="11">Sensory/regulatory protein RpfC</fullName>
        <ecNumber evidence="3">2.7.13.3</ecNumber>
    </recommendedName>
</protein>
<dbReference type="CDD" id="cd17546">
    <property type="entry name" value="REC_hyHK_CKI1_RcsC-like"/>
    <property type="match status" value="1"/>
</dbReference>
<feature type="domain" description="Histidine kinase" evidence="14">
    <location>
        <begin position="692"/>
        <end position="913"/>
    </location>
</feature>
<keyword evidence="18" id="KW-1185">Reference proteome</keyword>
<evidence type="ECO:0000256" key="5">
    <source>
        <dbReference type="ARBA" id="ARBA00022679"/>
    </source>
</evidence>
<feature type="modified residue" description="4-aspartylphosphate" evidence="13">
    <location>
        <position position="988"/>
    </location>
</feature>
<dbReference type="Pfam" id="PF00072">
    <property type="entry name" value="Response_reg"/>
    <property type="match status" value="1"/>
</dbReference>
<evidence type="ECO:0000256" key="8">
    <source>
        <dbReference type="ARBA" id="ARBA00022840"/>
    </source>
</evidence>
<dbReference type="InterPro" id="IPR008207">
    <property type="entry name" value="Sig_transdc_His_kin_Hpt_dom"/>
</dbReference>
<dbReference type="AlphaFoldDB" id="A0A0F3L117"/>
<comment type="subunit">
    <text evidence="10">At low DSF concentrations, interacts with RpfF.</text>
</comment>
<dbReference type="FunFam" id="3.30.565.10:FF:000010">
    <property type="entry name" value="Sensor histidine kinase RcsC"/>
    <property type="match status" value="1"/>
</dbReference>
<feature type="domain" description="HPt" evidence="16">
    <location>
        <begin position="1099"/>
        <end position="1191"/>
    </location>
</feature>
<evidence type="ECO:0000256" key="6">
    <source>
        <dbReference type="ARBA" id="ARBA00022741"/>
    </source>
</evidence>
<evidence type="ECO:0000256" key="10">
    <source>
        <dbReference type="ARBA" id="ARBA00064003"/>
    </source>
</evidence>
<dbReference type="CDD" id="cd00082">
    <property type="entry name" value="HisKA"/>
    <property type="match status" value="1"/>
</dbReference>
<comment type="catalytic activity">
    <reaction evidence="1">
        <text>ATP + protein L-histidine = ADP + protein N-phospho-L-histidine.</text>
        <dbReference type="EC" id="2.7.13.3"/>
    </reaction>
</comment>
<evidence type="ECO:0000256" key="4">
    <source>
        <dbReference type="ARBA" id="ARBA00022553"/>
    </source>
</evidence>
<accession>A0A0F3L117</accession>
<dbReference type="GO" id="GO:0005886">
    <property type="term" value="C:plasma membrane"/>
    <property type="evidence" value="ECO:0007669"/>
    <property type="project" value="UniProtKB-SubCell"/>
</dbReference>
<dbReference type="SMART" id="SM00388">
    <property type="entry name" value="HisKA"/>
    <property type="match status" value="1"/>
</dbReference>
<feature type="modified residue" description="Phosphohistidine" evidence="12">
    <location>
        <position position="1138"/>
    </location>
</feature>
<evidence type="ECO:0000256" key="3">
    <source>
        <dbReference type="ARBA" id="ARBA00012438"/>
    </source>
</evidence>
<evidence type="ECO:0000313" key="17">
    <source>
        <dbReference type="EMBL" id="KJV37163.1"/>
    </source>
</evidence>
<dbReference type="Pfam" id="PF02518">
    <property type="entry name" value="HATPase_c"/>
    <property type="match status" value="1"/>
</dbReference>
<dbReference type="Gene3D" id="3.40.50.2300">
    <property type="match status" value="1"/>
</dbReference>
<dbReference type="InterPro" id="IPR005467">
    <property type="entry name" value="His_kinase_dom"/>
</dbReference>
<dbReference type="Proteomes" id="UP000033651">
    <property type="component" value="Unassembled WGS sequence"/>
</dbReference>
<proteinExistence type="predicted"/>
<dbReference type="SMART" id="SM00387">
    <property type="entry name" value="HATPase_c"/>
    <property type="match status" value="1"/>
</dbReference>
<evidence type="ECO:0000256" key="13">
    <source>
        <dbReference type="PROSITE-ProRule" id="PRU00169"/>
    </source>
</evidence>
<dbReference type="InterPro" id="IPR003594">
    <property type="entry name" value="HATPase_dom"/>
</dbReference>
<dbReference type="EMBL" id="JZRB01000002">
    <property type="protein sequence ID" value="KJV37163.1"/>
    <property type="molecule type" value="Genomic_DNA"/>
</dbReference>
<dbReference type="InterPro" id="IPR001789">
    <property type="entry name" value="Sig_transdc_resp-reg_receiver"/>
</dbReference>
<dbReference type="Pfam" id="PF00497">
    <property type="entry name" value="SBP_bac_3"/>
    <property type="match status" value="2"/>
</dbReference>
<reference evidence="17 18" key="1">
    <citation type="submission" date="2015-03" db="EMBL/GenBank/DDBJ databases">
        <title>Draft genome sequence of Luteibacter yeojuensis strain SU11.</title>
        <authorList>
            <person name="Sulaiman J."/>
            <person name="Priya K."/>
            <person name="Chan K.-G."/>
        </authorList>
    </citation>
    <scope>NUCLEOTIDE SEQUENCE [LARGE SCALE GENOMIC DNA]</scope>
    <source>
        <strain evidence="17 18">SU11</strain>
    </source>
</reference>
<dbReference type="PROSITE" id="PS50894">
    <property type="entry name" value="HPT"/>
    <property type="match status" value="1"/>
</dbReference>
<dbReference type="FunFam" id="1.10.287.130:FF:000002">
    <property type="entry name" value="Two-component osmosensing histidine kinase"/>
    <property type="match status" value="1"/>
</dbReference>
<organism evidence="17 18">
    <name type="scientific">Luteibacter yeojuensis</name>
    <dbReference type="NCBI Taxonomy" id="345309"/>
    <lineage>
        <taxon>Bacteria</taxon>
        <taxon>Pseudomonadati</taxon>
        <taxon>Pseudomonadota</taxon>
        <taxon>Gammaproteobacteria</taxon>
        <taxon>Lysobacterales</taxon>
        <taxon>Rhodanobacteraceae</taxon>
        <taxon>Luteibacter</taxon>
    </lineage>
</organism>
<keyword evidence="9" id="KW-0902">Two-component regulatory system</keyword>
<dbReference type="InterPro" id="IPR004358">
    <property type="entry name" value="Sig_transdc_His_kin-like_C"/>
</dbReference>
<dbReference type="GO" id="GO:0005524">
    <property type="term" value="F:ATP binding"/>
    <property type="evidence" value="ECO:0007669"/>
    <property type="project" value="UniProtKB-KW"/>
</dbReference>
<name>A0A0F3L117_9GAMM</name>
<dbReference type="CDD" id="cd16922">
    <property type="entry name" value="HATPase_EvgS-ArcB-TorS-like"/>
    <property type="match status" value="1"/>
</dbReference>
<dbReference type="Gene3D" id="3.30.565.10">
    <property type="entry name" value="Histidine kinase-like ATPase, C-terminal domain"/>
    <property type="match status" value="1"/>
</dbReference>
<keyword evidence="5" id="KW-0808">Transferase</keyword>
<dbReference type="SUPFAM" id="SSF53850">
    <property type="entry name" value="Periplasmic binding protein-like II"/>
    <property type="match status" value="2"/>
</dbReference>
<dbReference type="PANTHER" id="PTHR45339">
    <property type="entry name" value="HYBRID SIGNAL TRANSDUCTION HISTIDINE KINASE J"/>
    <property type="match status" value="1"/>
</dbReference>
<dbReference type="InterPro" id="IPR003661">
    <property type="entry name" value="HisK_dim/P_dom"/>
</dbReference>
<dbReference type="Gene3D" id="3.30.450.20">
    <property type="entry name" value="PAS domain"/>
    <property type="match status" value="1"/>
</dbReference>
<evidence type="ECO:0000256" key="9">
    <source>
        <dbReference type="ARBA" id="ARBA00023012"/>
    </source>
</evidence>
<dbReference type="PANTHER" id="PTHR45339:SF5">
    <property type="entry name" value="HISTIDINE KINASE"/>
    <property type="match status" value="1"/>
</dbReference>
<evidence type="ECO:0000259" key="14">
    <source>
        <dbReference type="PROSITE" id="PS50109"/>
    </source>
</evidence>
<sequence>MPILLAFVSGIAYAAPDVPLAREDAEWIRHHPVLTVGAYREGYPPFEEVREGKLEGLGPDYLHEVGAELGVTFQTRLYDTWPQLLAALARGEIDVATSVTPLEQGMPGVRVGATYFESLPALVQKADAPVIHRTSDLRGKRLAVHAGYFDLAALRRELPDTTLVEVASTAEALQRVRMGEASAYIDNPYSAREFVSRLGLEHELHVGEPLALPISALALAVPASEAPLGRAIDHALAALTAADHGRLRAPWVGRDIAPRPRSFAIPLSEREKAWLHDLPPLRLGVDPSYAPFSLITGRGQAEGIALDYVREIAAELGLRITQVPSENWAGTVASVKRGEVDLVAAINPQSATWPYLEPSTSYLDFPIMIVTREGAPVIAGRDDLAGKVVLGNTTREPIRRLLARIPGVHAIPVDTEADGLRRLASGEADAFVGNLASVDYLIRDQFLGQLKVAAPTGESEAIAIGVRRDLAPLLPLVNRVLVNLPTHRQQEIRNTWFASHYVVGPTWREIASRVLPFVAVLLGSLIAISYAYLNLRRETRRRERTERRLAEVTAHVPAVVYEAVRDTGGHYSMAYVGGDPQTLLGMQPGELMAEGEALLAPVAAEDREALRLAFERSARETSPLHVTVRAQVGERVRYLSSDAVPLAAADGSVRWNGYWVDVTAQELASRGLAKARDEAEAATRAKSDFLATISHEIRTPMNGVIGLLDVLERTPLDGEQRRMVATIEHSAEALMHILDDVLDFSKIEAGHLALDPRPANPRALVEDAVAIMSGQASAKGLVIESAIDEALAPAVLVDDGRLRQVLLNLIGNAIKFTAEGHVRVDVHVDEEHGGRQRLRFVVTDTGIGIHAAKLRHVFAPFSQAESSTTRRFGGTGLGLSISRRLIERMGGHIVIHSEPGKGTVVTATVELPMADPLSVARAAADDGARLAAGHVQAARILVAEDHPVNQQLVRAQLALHGYGCDIVDDGEAALAALAGVDYDLLLVDCHMPRMDGYAVAREVRRGEAGTGRHLPIVAMTADARADQRERCLAAGMDDLLRKPIRLEAFHEAVARWLGVAVVAGPEAEPEPGAGAATGTAADGEPVPVDMERLRRAFGSDANIATVIDAGIAATRGALATFDEVIAGADPERVAGWIHHVLGGVNVFGDSPVAQLGEALELGLREGGALDADAVKRFANDVEAFTEALARFRATLAH</sequence>
<dbReference type="SUPFAM" id="SSF47384">
    <property type="entry name" value="Homodimeric domain of signal transducing histidine kinase"/>
    <property type="match status" value="1"/>
</dbReference>
<dbReference type="InterPro" id="IPR036890">
    <property type="entry name" value="HATPase_C_sf"/>
</dbReference>
<dbReference type="PATRIC" id="fig|345309.4.peg.1281"/>
<dbReference type="InterPro" id="IPR011006">
    <property type="entry name" value="CheY-like_superfamily"/>
</dbReference>
<keyword evidence="6" id="KW-0547">Nucleotide-binding</keyword>
<dbReference type="SMART" id="SM00448">
    <property type="entry name" value="REC"/>
    <property type="match status" value="1"/>
</dbReference>
<dbReference type="InterPro" id="IPR001638">
    <property type="entry name" value="Solute-binding_3/MltF_N"/>
</dbReference>
<evidence type="ECO:0000259" key="15">
    <source>
        <dbReference type="PROSITE" id="PS50110"/>
    </source>
</evidence>
<dbReference type="SMART" id="SM00062">
    <property type="entry name" value="PBPb"/>
    <property type="match status" value="2"/>
</dbReference>
<evidence type="ECO:0000256" key="7">
    <source>
        <dbReference type="ARBA" id="ARBA00022777"/>
    </source>
</evidence>
<dbReference type="PRINTS" id="PR00344">
    <property type="entry name" value="BCTRLSENSOR"/>
</dbReference>
<dbReference type="SUPFAM" id="SSF47226">
    <property type="entry name" value="Histidine-containing phosphotransfer domain, HPT domain"/>
    <property type="match status" value="1"/>
</dbReference>
<dbReference type="SUPFAM" id="SSF55874">
    <property type="entry name" value="ATPase domain of HSP90 chaperone/DNA topoisomerase II/histidine kinase"/>
    <property type="match status" value="1"/>
</dbReference>
<dbReference type="Gene3D" id="3.40.190.10">
    <property type="entry name" value="Periplasmic binding protein-like II"/>
    <property type="match status" value="4"/>
</dbReference>
<dbReference type="InterPro" id="IPR036641">
    <property type="entry name" value="HPT_dom_sf"/>
</dbReference>
<evidence type="ECO:0000256" key="11">
    <source>
        <dbReference type="ARBA" id="ARBA00068150"/>
    </source>
</evidence>
<keyword evidence="7" id="KW-0418">Kinase</keyword>
<dbReference type="InterPro" id="IPR036097">
    <property type="entry name" value="HisK_dim/P_sf"/>
</dbReference>
<comment type="caution">
    <text evidence="17">The sequence shown here is derived from an EMBL/GenBank/DDBJ whole genome shotgun (WGS) entry which is preliminary data.</text>
</comment>
<evidence type="ECO:0000313" key="18">
    <source>
        <dbReference type="Proteomes" id="UP000033651"/>
    </source>
</evidence>
<evidence type="ECO:0000256" key="12">
    <source>
        <dbReference type="PROSITE-ProRule" id="PRU00110"/>
    </source>
</evidence>
<dbReference type="GO" id="GO:0000155">
    <property type="term" value="F:phosphorelay sensor kinase activity"/>
    <property type="evidence" value="ECO:0007669"/>
    <property type="project" value="InterPro"/>
</dbReference>
<keyword evidence="4 13" id="KW-0597">Phosphoprotein</keyword>
<dbReference type="SUPFAM" id="SSF52172">
    <property type="entry name" value="CheY-like"/>
    <property type="match status" value="1"/>
</dbReference>
<dbReference type="EC" id="2.7.13.3" evidence="3"/>
<dbReference type="Pfam" id="PF00512">
    <property type="entry name" value="HisKA"/>
    <property type="match status" value="1"/>
</dbReference>
<evidence type="ECO:0000256" key="1">
    <source>
        <dbReference type="ARBA" id="ARBA00000085"/>
    </source>
</evidence>
<feature type="domain" description="Response regulatory" evidence="15">
    <location>
        <begin position="939"/>
        <end position="1057"/>
    </location>
</feature>
<dbReference type="CDD" id="cd01007">
    <property type="entry name" value="PBP2_BvgS_HisK_like"/>
    <property type="match status" value="2"/>
</dbReference>